<dbReference type="Proteomes" id="UP000218811">
    <property type="component" value="Unassembled WGS sequence"/>
</dbReference>
<proteinExistence type="predicted"/>
<keyword evidence="1" id="KW-0812">Transmembrane</keyword>
<dbReference type="AlphaFoldDB" id="A0A2H3JML1"/>
<keyword evidence="1" id="KW-1133">Transmembrane helix</keyword>
<evidence type="ECO:0000256" key="1">
    <source>
        <dbReference type="SAM" id="Phobius"/>
    </source>
</evidence>
<keyword evidence="1" id="KW-0472">Membrane</keyword>
<organism evidence="2 3">
    <name type="scientific">Wolfiporia cocos (strain MD-104)</name>
    <name type="common">Brown rot fungus</name>
    <dbReference type="NCBI Taxonomy" id="742152"/>
    <lineage>
        <taxon>Eukaryota</taxon>
        <taxon>Fungi</taxon>
        <taxon>Dikarya</taxon>
        <taxon>Basidiomycota</taxon>
        <taxon>Agaricomycotina</taxon>
        <taxon>Agaricomycetes</taxon>
        <taxon>Polyporales</taxon>
        <taxon>Phaeolaceae</taxon>
        <taxon>Wolfiporia</taxon>
    </lineage>
</organism>
<evidence type="ECO:0000313" key="2">
    <source>
        <dbReference type="EMBL" id="PCH38968.1"/>
    </source>
</evidence>
<sequence length="264" mass="28801">MSSESLSSILSEHRDGLAQSYLTACSAGSKAKSLVTISLVNHCFMLGMAIEFILSFIPMDHKLVLKRLTLSTEVTCGDSTAMFTIHSYALSSCKTLEIWSVLCPTVPTTLWAAPTAVDVATICISSWNIYDDSCVQYVKVTEVVGKSCTKPTLVQTLCRDGSIYFLVLGILNGITIALWYLKISDDFALVASSDQVSATSIAISRFTLNMQDACFDLQDPTGLGLSYMSRMQTTLQFNHQIDTEQPSTGPAMGDAYDQASFHYD</sequence>
<gene>
    <name evidence="2" type="ORF">WOLCODRAFT_21278</name>
</gene>
<reference evidence="2 3" key="1">
    <citation type="journal article" date="2012" name="Science">
        <title>The Paleozoic origin of enzymatic lignin decomposition reconstructed from 31 fungal genomes.</title>
        <authorList>
            <person name="Floudas D."/>
            <person name="Binder M."/>
            <person name="Riley R."/>
            <person name="Barry K."/>
            <person name="Blanchette R.A."/>
            <person name="Henrissat B."/>
            <person name="Martinez A.T."/>
            <person name="Otillar R."/>
            <person name="Spatafora J.W."/>
            <person name="Yadav J.S."/>
            <person name="Aerts A."/>
            <person name="Benoit I."/>
            <person name="Boyd A."/>
            <person name="Carlson A."/>
            <person name="Copeland A."/>
            <person name="Coutinho P.M."/>
            <person name="de Vries R.P."/>
            <person name="Ferreira P."/>
            <person name="Findley K."/>
            <person name="Foster B."/>
            <person name="Gaskell J."/>
            <person name="Glotzer D."/>
            <person name="Gorecki P."/>
            <person name="Heitman J."/>
            <person name="Hesse C."/>
            <person name="Hori C."/>
            <person name="Igarashi K."/>
            <person name="Jurgens J.A."/>
            <person name="Kallen N."/>
            <person name="Kersten P."/>
            <person name="Kohler A."/>
            <person name="Kuees U."/>
            <person name="Kumar T.K.A."/>
            <person name="Kuo A."/>
            <person name="LaButti K."/>
            <person name="Larrondo L.F."/>
            <person name="Lindquist E."/>
            <person name="Ling A."/>
            <person name="Lombard V."/>
            <person name="Lucas S."/>
            <person name="Lundell T."/>
            <person name="Martin R."/>
            <person name="McLaughlin D.J."/>
            <person name="Morgenstern I."/>
            <person name="Morin E."/>
            <person name="Murat C."/>
            <person name="Nagy L.G."/>
            <person name="Nolan M."/>
            <person name="Ohm R.A."/>
            <person name="Patyshakuliyeva A."/>
            <person name="Rokas A."/>
            <person name="Ruiz-Duenas F.J."/>
            <person name="Sabat G."/>
            <person name="Salamov A."/>
            <person name="Samejima M."/>
            <person name="Schmutz J."/>
            <person name="Slot J.C."/>
            <person name="St John F."/>
            <person name="Stenlid J."/>
            <person name="Sun H."/>
            <person name="Sun S."/>
            <person name="Syed K."/>
            <person name="Tsang A."/>
            <person name="Wiebenga A."/>
            <person name="Young D."/>
            <person name="Pisabarro A."/>
            <person name="Eastwood D.C."/>
            <person name="Martin F."/>
            <person name="Cullen D."/>
            <person name="Grigoriev I.V."/>
            <person name="Hibbett D.S."/>
        </authorList>
    </citation>
    <scope>NUCLEOTIDE SEQUENCE [LARGE SCALE GENOMIC DNA]</scope>
    <source>
        <strain evidence="2 3">MD-104</strain>
    </source>
</reference>
<feature type="transmembrane region" description="Helical" evidence="1">
    <location>
        <begin position="39"/>
        <end position="57"/>
    </location>
</feature>
<evidence type="ECO:0000313" key="3">
    <source>
        <dbReference type="Proteomes" id="UP000218811"/>
    </source>
</evidence>
<accession>A0A2H3JML1</accession>
<feature type="transmembrane region" description="Helical" evidence="1">
    <location>
        <begin position="163"/>
        <end position="181"/>
    </location>
</feature>
<keyword evidence="3" id="KW-1185">Reference proteome</keyword>
<protein>
    <submittedName>
        <fullName evidence="2">Uncharacterized protein</fullName>
    </submittedName>
</protein>
<name>A0A2H3JML1_WOLCO</name>
<dbReference type="EMBL" id="KB467943">
    <property type="protein sequence ID" value="PCH38968.1"/>
    <property type="molecule type" value="Genomic_DNA"/>
</dbReference>